<keyword evidence="8" id="KW-1185">Reference proteome</keyword>
<feature type="transmembrane region" description="Helical" evidence="6">
    <location>
        <begin position="208"/>
        <end position="228"/>
    </location>
</feature>
<evidence type="ECO:0000313" key="7">
    <source>
        <dbReference type="EMBL" id="MBU9728633.1"/>
    </source>
</evidence>
<dbReference type="InterPro" id="IPR001851">
    <property type="entry name" value="ABC_transp_permease"/>
</dbReference>
<evidence type="ECO:0000256" key="1">
    <source>
        <dbReference type="ARBA" id="ARBA00004651"/>
    </source>
</evidence>
<evidence type="ECO:0000256" key="3">
    <source>
        <dbReference type="ARBA" id="ARBA00022692"/>
    </source>
</evidence>
<feature type="transmembrane region" description="Helical" evidence="6">
    <location>
        <begin position="90"/>
        <end position="111"/>
    </location>
</feature>
<dbReference type="Pfam" id="PF02653">
    <property type="entry name" value="BPD_transp_2"/>
    <property type="match status" value="1"/>
</dbReference>
<keyword evidence="4 6" id="KW-1133">Transmembrane helix</keyword>
<evidence type="ECO:0000256" key="6">
    <source>
        <dbReference type="SAM" id="Phobius"/>
    </source>
</evidence>
<proteinExistence type="predicted"/>
<protein>
    <submittedName>
        <fullName evidence="7">ABC transporter permease</fullName>
    </submittedName>
</protein>
<feature type="transmembrane region" description="Helical" evidence="6">
    <location>
        <begin position="264"/>
        <end position="283"/>
    </location>
</feature>
<dbReference type="EMBL" id="JAHQCX010000021">
    <property type="protein sequence ID" value="MBU9728633.1"/>
    <property type="molecule type" value="Genomic_DNA"/>
</dbReference>
<name>A0ABS6KDR6_9FIRM</name>
<accession>A0ABS6KDR6</accession>
<gene>
    <name evidence="7" type="ORF">KTH90_21825</name>
</gene>
<dbReference type="PANTHER" id="PTHR32196:SF72">
    <property type="entry name" value="RIBOSE IMPORT PERMEASE PROTEIN RBSC"/>
    <property type="match status" value="1"/>
</dbReference>
<sequence length="314" mass="33402">MKDKLMQLTREYSSILAILVMGAVFTVASPYFLTAQNLTNILLQCAALSIAAIGQALIVISGNLDLSIGQCVCFSSVVSAYLMKFMDINPWVAVICALIMGCLIGLCNGFLVAYVGLPAFIATLGMQMICQSFAKIITNATPIARLPEDIAFLGRGYLGPIPICVLIMLAFYALVQFVAVKTRFGRNVFAIGGGKEAAYFAGIPTKKYLCATYVLGGLLAGVAGVLLMSRLDSVSITNGNQYEFDTLIACVIGGLSTTGGKGKIVGVLFGTIFLIMFFNGMTMLDVDPFYQNAIKGGVLIIAITADVLGNRKRN</sequence>
<dbReference type="PANTHER" id="PTHR32196">
    <property type="entry name" value="ABC TRANSPORTER PERMEASE PROTEIN YPHD-RELATED-RELATED"/>
    <property type="match status" value="1"/>
</dbReference>
<keyword evidence="5 6" id="KW-0472">Membrane</keyword>
<comment type="subcellular location">
    <subcellularLocation>
        <location evidence="1">Cell membrane</location>
        <topology evidence="1">Multi-pass membrane protein</topology>
    </subcellularLocation>
</comment>
<dbReference type="RefSeq" id="WP_158355724.1">
    <property type="nucleotide sequence ID" value="NZ_JAHQCX010000021.1"/>
</dbReference>
<keyword evidence="2" id="KW-1003">Cell membrane</keyword>
<organism evidence="7 8">
    <name type="scientific">Diplocloster modestus</name>
    <dbReference type="NCBI Taxonomy" id="2850322"/>
    <lineage>
        <taxon>Bacteria</taxon>
        <taxon>Bacillati</taxon>
        <taxon>Bacillota</taxon>
        <taxon>Clostridia</taxon>
        <taxon>Lachnospirales</taxon>
        <taxon>Lachnospiraceae</taxon>
        <taxon>Diplocloster</taxon>
    </lineage>
</organism>
<evidence type="ECO:0000256" key="2">
    <source>
        <dbReference type="ARBA" id="ARBA00022475"/>
    </source>
</evidence>
<comment type="caution">
    <text evidence="7">The sequence shown here is derived from an EMBL/GenBank/DDBJ whole genome shotgun (WGS) entry which is preliminary data.</text>
</comment>
<feature type="transmembrane region" description="Helical" evidence="6">
    <location>
        <begin position="12"/>
        <end position="34"/>
    </location>
</feature>
<evidence type="ECO:0000256" key="4">
    <source>
        <dbReference type="ARBA" id="ARBA00022989"/>
    </source>
</evidence>
<feature type="transmembrane region" description="Helical" evidence="6">
    <location>
        <begin position="41"/>
        <end position="60"/>
    </location>
</feature>
<reference evidence="7 8" key="1">
    <citation type="submission" date="2021-06" db="EMBL/GenBank/DDBJ databases">
        <title>Description of novel taxa of the family Lachnospiraceae.</title>
        <authorList>
            <person name="Chaplin A.V."/>
            <person name="Sokolova S.R."/>
            <person name="Pikina A.P."/>
            <person name="Korzhanova M."/>
            <person name="Belova V."/>
            <person name="Korostin D."/>
            <person name="Efimov B.A."/>
        </authorList>
    </citation>
    <scope>NUCLEOTIDE SEQUENCE [LARGE SCALE GENOMIC DNA]</scope>
    <source>
        <strain evidence="7 8">ASD4241</strain>
    </source>
</reference>
<evidence type="ECO:0000313" key="8">
    <source>
        <dbReference type="Proteomes" id="UP001314681"/>
    </source>
</evidence>
<evidence type="ECO:0000256" key="5">
    <source>
        <dbReference type="ARBA" id="ARBA00023136"/>
    </source>
</evidence>
<dbReference type="Proteomes" id="UP001314681">
    <property type="component" value="Unassembled WGS sequence"/>
</dbReference>
<dbReference type="CDD" id="cd06579">
    <property type="entry name" value="TM_PBP1_transp_AraH_like"/>
    <property type="match status" value="1"/>
</dbReference>
<feature type="transmembrane region" description="Helical" evidence="6">
    <location>
        <begin position="157"/>
        <end position="179"/>
    </location>
</feature>
<keyword evidence="3 6" id="KW-0812">Transmembrane</keyword>